<dbReference type="AlphaFoldDB" id="A0A1H7MTA0"/>
<dbReference type="RefSeq" id="WP_072749540.1">
    <property type="nucleotide sequence ID" value="NZ_FOAW01000006.1"/>
</dbReference>
<dbReference type="OrthoDB" id="188274at2"/>
<dbReference type="PANTHER" id="PTHR38133:SF1">
    <property type="entry name" value="SLR1429 PROTEIN"/>
    <property type="match status" value="1"/>
</dbReference>
<dbReference type="EMBL" id="FOAW01000006">
    <property type="protein sequence ID" value="SEL14433.1"/>
    <property type="molecule type" value="Genomic_DNA"/>
</dbReference>
<evidence type="ECO:0000313" key="2">
    <source>
        <dbReference type="Proteomes" id="UP000198677"/>
    </source>
</evidence>
<reference evidence="2" key="1">
    <citation type="submission" date="2016-10" db="EMBL/GenBank/DDBJ databases">
        <authorList>
            <person name="Varghese N."/>
            <person name="Submissions S."/>
        </authorList>
    </citation>
    <scope>NUCLEOTIDE SEQUENCE [LARGE SCALE GENOMIC DNA]</scope>
    <source>
        <strain evidence="2">DSM 44675</strain>
    </source>
</reference>
<accession>A0A1H7MTA0</accession>
<organism evidence="1 2">
    <name type="scientific">Rhodococcus maanshanensis</name>
    <dbReference type="NCBI Taxonomy" id="183556"/>
    <lineage>
        <taxon>Bacteria</taxon>
        <taxon>Bacillati</taxon>
        <taxon>Actinomycetota</taxon>
        <taxon>Actinomycetes</taxon>
        <taxon>Mycobacteriales</taxon>
        <taxon>Nocardiaceae</taxon>
        <taxon>Rhodococcus</taxon>
    </lineage>
</organism>
<keyword evidence="2" id="KW-1185">Reference proteome</keyword>
<evidence type="ECO:0008006" key="3">
    <source>
        <dbReference type="Google" id="ProtNLM"/>
    </source>
</evidence>
<proteinExistence type="predicted"/>
<protein>
    <recommendedName>
        <fullName evidence="3">SWIM-type domain-containing protein</fullName>
    </recommendedName>
</protein>
<evidence type="ECO:0000313" key="1">
    <source>
        <dbReference type="EMBL" id="SEL14433.1"/>
    </source>
</evidence>
<gene>
    <name evidence="1" type="ORF">SAMN05444583_106138</name>
</gene>
<sequence length="192" mass="19756">MTAAEFGATAWGRVWLRTIESTAASAPNAQLPHARRLARGGAVTLTDVSAGRVDAEVVVKQKSYAITVDVPRWDADALVRVREVLGGAGLSDGGASGDLPDALVAQLQGAGIVVAATPAECGATCACTGRRAPCLHHLATVYALVQLIDEEPALAVRLRSDGSVAVGSAGPGSRGRRDWIALAEVDPESFYG</sequence>
<dbReference type="Proteomes" id="UP000198677">
    <property type="component" value="Unassembled WGS sequence"/>
</dbReference>
<dbReference type="PANTHER" id="PTHR38133">
    <property type="entry name" value="SLR1429 PROTEIN"/>
    <property type="match status" value="1"/>
</dbReference>
<name>A0A1H7MTA0_9NOCA</name>